<evidence type="ECO:0000313" key="3">
    <source>
        <dbReference type="Proteomes" id="UP000321570"/>
    </source>
</evidence>
<dbReference type="Pfam" id="PF00621">
    <property type="entry name" value="RhoGEF"/>
    <property type="match status" value="1"/>
</dbReference>
<organism evidence="2 3">
    <name type="scientific">Hymenolepis diminuta</name>
    <name type="common">Rat tapeworm</name>
    <dbReference type="NCBI Taxonomy" id="6216"/>
    <lineage>
        <taxon>Eukaryota</taxon>
        <taxon>Metazoa</taxon>
        <taxon>Spiralia</taxon>
        <taxon>Lophotrochozoa</taxon>
        <taxon>Platyhelminthes</taxon>
        <taxon>Cestoda</taxon>
        <taxon>Eucestoda</taxon>
        <taxon>Cyclophyllidea</taxon>
        <taxon>Hymenolepididae</taxon>
        <taxon>Hymenolepis</taxon>
    </lineage>
</organism>
<dbReference type="InterPro" id="IPR035899">
    <property type="entry name" value="DBL_dom_sf"/>
</dbReference>
<evidence type="ECO:0000259" key="1">
    <source>
        <dbReference type="PROSITE" id="PS50010"/>
    </source>
</evidence>
<reference evidence="2 3" key="1">
    <citation type="submission" date="2019-07" db="EMBL/GenBank/DDBJ databases">
        <authorList>
            <person name="Jastrzebski P J."/>
            <person name="Paukszto L."/>
            <person name="Jastrzebski P J."/>
        </authorList>
    </citation>
    <scope>NUCLEOTIDE SEQUENCE [LARGE SCALE GENOMIC DNA]</scope>
    <source>
        <strain evidence="2 3">WMS-il1</strain>
    </source>
</reference>
<gene>
    <name evidence="2" type="ORF">WMSIL1_LOCUS9097</name>
</gene>
<feature type="domain" description="DH" evidence="1">
    <location>
        <begin position="1"/>
        <end position="62"/>
    </location>
</feature>
<dbReference type="Proteomes" id="UP000321570">
    <property type="component" value="Unassembled WGS sequence"/>
</dbReference>
<dbReference type="AlphaFoldDB" id="A0A564YTT6"/>
<dbReference type="Gene3D" id="1.20.900.10">
    <property type="entry name" value="Dbl homology (DH) domain"/>
    <property type="match status" value="1"/>
</dbReference>
<proteinExistence type="predicted"/>
<keyword evidence="3" id="KW-1185">Reference proteome</keyword>
<dbReference type="InterPro" id="IPR000219">
    <property type="entry name" value="DH_dom"/>
</dbReference>
<accession>A0A564YTT6</accession>
<dbReference type="PROSITE" id="PS50010">
    <property type="entry name" value="DH_2"/>
    <property type="match status" value="1"/>
</dbReference>
<dbReference type="SUPFAM" id="SSF48065">
    <property type="entry name" value="DBL homology domain (DH-domain)"/>
    <property type="match status" value="1"/>
</dbReference>
<dbReference type="EMBL" id="CABIJS010000344">
    <property type="protein sequence ID" value="VUZ50113.1"/>
    <property type="molecule type" value="Genomic_DNA"/>
</dbReference>
<evidence type="ECO:0000313" key="2">
    <source>
        <dbReference type="EMBL" id="VUZ50113.1"/>
    </source>
</evidence>
<feature type="non-terminal residue" evidence="2">
    <location>
        <position position="62"/>
    </location>
</feature>
<sequence length="62" mass="7491">MQPFEAQKSCYLPFYAFLLKPMHRLLQYRSVLERLMRHYSESNLDMQDCRVAHARLLDTIQS</sequence>
<protein>
    <recommendedName>
        <fullName evidence="1">DH domain-containing protein</fullName>
    </recommendedName>
</protein>
<dbReference type="GO" id="GO:0005085">
    <property type="term" value="F:guanyl-nucleotide exchange factor activity"/>
    <property type="evidence" value="ECO:0007669"/>
    <property type="project" value="InterPro"/>
</dbReference>
<name>A0A564YTT6_HYMDI</name>